<organism evidence="1 2">
    <name type="scientific">Pedobacter hiemivivus</name>
    <dbReference type="NCBI Taxonomy" id="2530454"/>
    <lineage>
        <taxon>Bacteria</taxon>
        <taxon>Pseudomonadati</taxon>
        <taxon>Bacteroidota</taxon>
        <taxon>Sphingobacteriia</taxon>
        <taxon>Sphingobacteriales</taxon>
        <taxon>Sphingobacteriaceae</taxon>
        <taxon>Pedobacter</taxon>
    </lineage>
</organism>
<comment type="caution">
    <text evidence="1">The sequence shown here is derived from an EMBL/GenBank/DDBJ whole genome shotgun (WGS) entry which is preliminary data.</text>
</comment>
<gene>
    <name evidence="1" type="ORF">EZ444_25660</name>
</gene>
<dbReference type="Proteomes" id="UP000291117">
    <property type="component" value="Unassembled WGS sequence"/>
</dbReference>
<name>A0A4R0MEA9_9SPHI</name>
<dbReference type="EMBL" id="SJSM01000034">
    <property type="protein sequence ID" value="TCC84172.1"/>
    <property type="molecule type" value="Genomic_DNA"/>
</dbReference>
<reference evidence="1 2" key="1">
    <citation type="submission" date="2019-02" db="EMBL/GenBank/DDBJ databases">
        <title>Pedobacter sp. RP-3-8 sp. nov., isolated from Arctic soil.</title>
        <authorList>
            <person name="Dahal R.H."/>
        </authorList>
    </citation>
    <scope>NUCLEOTIDE SEQUENCE [LARGE SCALE GENOMIC DNA]</scope>
    <source>
        <strain evidence="1 2">RP-3-8</strain>
    </source>
</reference>
<proteinExistence type="predicted"/>
<sequence>MDERHVNILRESRTEISRLQLLSVFFEEEAVYKIYLRSQVIHQLFENNDELDIDKLELFHVQFTSSLIELLRKIKKSNEKNVTLIYDEIQLNKEMIANMGDSVFTEKNFNLDKQKQALKINLSLRKLFQSLSDFTEEFPFAKHINTFSSRYSKDFYYDVSAEKLGVLIDYDVKDVYADTHATIHKKLMGLLCKHDFRTEFFSGLKAGQLIIELYKFIDLDRYFIFFPSRNLFLFCDLAKLKGIDWTNNLSEKGRIIQELSYKNDKLEGEAVALKTYIPKEIITLLEENYVKISDINFLDHLNNYDVQANILKSMLKTDLF</sequence>
<accession>A0A4R0MEA9</accession>
<dbReference type="AlphaFoldDB" id="A0A4R0MEA9"/>
<keyword evidence="2" id="KW-1185">Reference proteome</keyword>
<dbReference type="RefSeq" id="WP_131612767.1">
    <property type="nucleotide sequence ID" value="NZ_SJSM01000034.1"/>
</dbReference>
<protein>
    <submittedName>
        <fullName evidence="1">Uncharacterized protein</fullName>
    </submittedName>
</protein>
<evidence type="ECO:0000313" key="1">
    <source>
        <dbReference type="EMBL" id="TCC84172.1"/>
    </source>
</evidence>
<evidence type="ECO:0000313" key="2">
    <source>
        <dbReference type="Proteomes" id="UP000291117"/>
    </source>
</evidence>
<dbReference type="OrthoDB" id="995060at2"/>